<protein>
    <submittedName>
        <fullName evidence="2">Uncharacterized protein</fullName>
    </submittedName>
</protein>
<feature type="transmembrane region" description="Helical" evidence="1">
    <location>
        <begin position="43"/>
        <end position="63"/>
    </location>
</feature>
<dbReference type="Proteomes" id="UP000050482">
    <property type="component" value="Unassembled WGS sequence"/>
</dbReference>
<organism evidence="2 3">
    <name type="scientific">Alicyclobacillus ferrooxydans</name>
    <dbReference type="NCBI Taxonomy" id="471514"/>
    <lineage>
        <taxon>Bacteria</taxon>
        <taxon>Bacillati</taxon>
        <taxon>Bacillota</taxon>
        <taxon>Bacilli</taxon>
        <taxon>Bacillales</taxon>
        <taxon>Alicyclobacillaceae</taxon>
        <taxon>Alicyclobacillus</taxon>
    </lineage>
</organism>
<dbReference type="PATRIC" id="fig|471514.4.peg.3103"/>
<evidence type="ECO:0000313" key="3">
    <source>
        <dbReference type="Proteomes" id="UP000050482"/>
    </source>
</evidence>
<dbReference type="RefSeq" id="WP_054968025.1">
    <property type="nucleotide sequence ID" value="NZ_LJCO01000019.1"/>
</dbReference>
<keyword evidence="3" id="KW-1185">Reference proteome</keyword>
<name>A0A0P9ENA5_9BACL</name>
<keyword evidence="1" id="KW-0812">Transmembrane</keyword>
<dbReference type="AlphaFoldDB" id="A0A0P9ENA5"/>
<accession>A0A0P9ENA5</accession>
<keyword evidence="1" id="KW-1133">Transmembrane helix</keyword>
<evidence type="ECO:0000256" key="1">
    <source>
        <dbReference type="SAM" id="Phobius"/>
    </source>
</evidence>
<reference evidence="2 3" key="1">
    <citation type="submission" date="2015-09" db="EMBL/GenBank/DDBJ databases">
        <title>Draft genome sequence of Alicyclobacillus ferrooxydans DSM 22381.</title>
        <authorList>
            <person name="Hemp J."/>
        </authorList>
    </citation>
    <scope>NUCLEOTIDE SEQUENCE [LARGE SCALE GENOMIC DNA]</scope>
    <source>
        <strain evidence="2 3">TC-34</strain>
    </source>
</reference>
<gene>
    <name evidence="2" type="ORF">AN477_04735</name>
</gene>
<sequence length="64" mass="7351">MRESKEAISFKNKAARPFMKATPEKTGNVIDFMPYLTAKQKQTARHATFLTLFLIFLSIFIVVI</sequence>
<proteinExistence type="predicted"/>
<comment type="caution">
    <text evidence="2">The sequence shown here is derived from an EMBL/GenBank/DDBJ whole genome shotgun (WGS) entry which is preliminary data.</text>
</comment>
<keyword evidence="1" id="KW-0472">Membrane</keyword>
<dbReference type="EMBL" id="LJCO01000019">
    <property type="protein sequence ID" value="KPV44923.1"/>
    <property type="molecule type" value="Genomic_DNA"/>
</dbReference>
<evidence type="ECO:0000313" key="2">
    <source>
        <dbReference type="EMBL" id="KPV44923.1"/>
    </source>
</evidence>